<proteinExistence type="predicted"/>
<evidence type="ECO:0000313" key="3">
    <source>
        <dbReference type="Proteomes" id="UP000190675"/>
    </source>
</evidence>
<accession>A0A1M5V8F5</accession>
<sequence>MVLKNLFVAVALLLGWSGVSIADEYRPDQFLGLDLSRAVLSPNKLGPTAEFEPLPVEASGDRDSEGPQVGAEPTAEPRLHMQSPRIAHLPVEEPWVRVEEPRVRVEKPRLQAGKPRGAARTKLAYRHGNLLDAQAFDTRVQVWPCRSGGICNWKR</sequence>
<name>A0A1M5V8F5_9BRAD</name>
<evidence type="ECO:0000313" key="2">
    <source>
        <dbReference type="EMBL" id="SHH71539.1"/>
    </source>
</evidence>
<dbReference type="EMBL" id="LT670818">
    <property type="protein sequence ID" value="SHH71539.1"/>
    <property type="molecule type" value="Genomic_DNA"/>
</dbReference>
<dbReference type="OrthoDB" id="8239857at2"/>
<dbReference type="Proteomes" id="UP000190675">
    <property type="component" value="Chromosome I"/>
</dbReference>
<dbReference type="AlphaFoldDB" id="A0A1M5V8F5"/>
<protein>
    <submittedName>
        <fullName evidence="2">Uncharacterized protein</fullName>
    </submittedName>
</protein>
<reference evidence="2 3" key="1">
    <citation type="submission" date="2016-11" db="EMBL/GenBank/DDBJ databases">
        <authorList>
            <person name="Jaros S."/>
            <person name="Januszkiewicz K."/>
            <person name="Wedrychowicz H."/>
        </authorList>
    </citation>
    <scope>NUCLEOTIDE SEQUENCE [LARGE SCALE GENOMIC DNA]</scope>
    <source>
        <strain evidence="2 3">GAS242</strain>
    </source>
</reference>
<feature type="region of interest" description="Disordered" evidence="1">
    <location>
        <begin position="49"/>
        <end position="84"/>
    </location>
</feature>
<gene>
    <name evidence="2" type="ORF">SAMN05444169_9003</name>
</gene>
<organism evidence="2 3">
    <name type="scientific">Bradyrhizobium erythrophlei</name>
    <dbReference type="NCBI Taxonomy" id="1437360"/>
    <lineage>
        <taxon>Bacteria</taxon>
        <taxon>Pseudomonadati</taxon>
        <taxon>Pseudomonadota</taxon>
        <taxon>Alphaproteobacteria</taxon>
        <taxon>Hyphomicrobiales</taxon>
        <taxon>Nitrobacteraceae</taxon>
        <taxon>Bradyrhizobium</taxon>
    </lineage>
</organism>
<evidence type="ECO:0000256" key="1">
    <source>
        <dbReference type="SAM" id="MobiDB-lite"/>
    </source>
</evidence>
<dbReference type="RefSeq" id="WP_079574536.1">
    <property type="nucleotide sequence ID" value="NZ_LT670818.1"/>
</dbReference>